<reference evidence="2" key="1">
    <citation type="journal article" date="2015" name="Nat. Genet.">
        <title>The genome and transcriptome of the zoonotic hookworm Ancylostoma ceylanicum identify infection-specific gene families.</title>
        <authorList>
            <person name="Schwarz E.M."/>
            <person name="Hu Y."/>
            <person name="Antoshechkin I."/>
            <person name="Miller M.M."/>
            <person name="Sternberg P.W."/>
            <person name="Aroian R.V."/>
        </authorList>
    </citation>
    <scope>NUCLEOTIDE SEQUENCE</scope>
    <source>
        <strain evidence="2">HY135</strain>
    </source>
</reference>
<proteinExistence type="predicted"/>
<organism evidence="1 2">
    <name type="scientific">Ancylostoma ceylanicum</name>
    <dbReference type="NCBI Taxonomy" id="53326"/>
    <lineage>
        <taxon>Eukaryota</taxon>
        <taxon>Metazoa</taxon>
        <taxon>Ecdysozoa</taxon>
        <taxon>Nematoda</taxon>
        <taxon>Chromadorea</taxon>
        <taxon>Rhabditida</taxon>
        <taxon>Rhabditina</taxon>
        <taxon>Rhabditomorpha</taxon>
        <taxon>Strongyloidea</taxon>
        <taxon>Ancylostomatidae</taxon>
        <taxon>Ancylostomatinae</taxon>
        <taxon>Ancylostoma</taxon>
    </lineage>
</organism>
<gene>
    <name evidence="1" type="primary">Acey_s0205.g1914</name>
    <name evidence="1" type="ORF">Y032_0205g1914</name>
</gene>
<sequence>MGAGDYLFVSVIHQKAALHLLRLILGNLPSIHQKNRKRRQFSNDDFYSLLDSFEPMLSIRSKRRCECRRHTSIGTTEGWDETEPSL</sequence>
<name>A0A016SL90_9BILA</name>
<evidence type="ECO:0000313" key="2">
    <source>
        <dbReference type="Proteomes" id="UP000024635"/>
    </source>
</evidence>
<keyword evidence="2" id="KW-1185">Reference proteome</keyword>
<comment type="caution">
    <text evidence="1">The sequence shown here is derived from an EMBL/GenBank/DDBJ whole genome shotgun (WGS) entry which is preliminary data.</text>
</comment>
<dbReference type="AlphaFoldDB" id="A0A016SL90"/>
<dbReference type="EMBL" id="JARK01001541">
    <property type="protein sequence ID" value="EYB91478.1"/>
    <property type="molecule type" value="Genomic_DNA"/>
</dbReference>
<protein>
    <submittedName>
        <fullName evidence="1">Uncharacterized protein</fullName>
    </submittedName>
</protein>
<accession>A0A016SL90</accession>
<evidence type="ECO:0000313" key="1">
    <source>
        <dbReference type="EMBL" id="EYB91478.1"/>
    </source>
</evidence>
<dbReference type="Proteomes" id="UP000024635">
    <property type="component" value="Unassembled WGS sequence"/>
</dbReference>